<organism evidence="2 3">
    <name type="scientific">Anopheles quadriannulatus</name>
    <name type="common">Mosquito</name>
    <dbReference type="NCBI Taxonomy" id="34691"/>
    <lineage>
        <taxon>Eukaryota</taxon>
        <taxon>Metazoa</taxon>
        <taxon>Ecdysozoa</taxon>
        <taxon>Arthropoda</taxon>
        <taxon>Hexapoda</taxon>
        <taxon>Insecta</taxon>
        <taxon>Pterygota</taxon>
        <taxon>Neoptera</taxon>
        <taxon>Endopterygota</taxon>
        <taxon>Diptera</taxon>
        <taxon>Nematocera</taxon>
        <taxon>Culicoidea</taxon>
        <taxon>Culicidae</taxon>
        <taxon>Anophelinae</taxon>
        <taxon>Anopheles</taxon>
    </lineage>
</organism>
<evidence type="ECO:0000256" key="1">
    <source>
        <dbReference type="SAM" id="MobiDB-lite"/>
    </source>
</evidence>
<evidence type="ECO:0000313" key="3">
    <source>
        <dbReference type="Proteomes" id="UP000076407"/>
    </source>
</evidence>
<dbReference type="VEuPathDB" id="VectorBase:AQUA007179"/>
<feature type="region of interest" description="Disordered" evidence="1">
    <location>
        <begin position="12"/>
        <end position="54"/>
    </location>
</feature>
<proteinExistence type="predicted"/>
<accession>A0A182XBI2</accession>
<dbReference type="AlphaFoldDB" id="A0A182XBI2"/>
<keyword evidence="3" id="KW-1185">Reference proteome</keyword>
<dbReference type="EnsemblMetazoa" id="AQUA007179-RA">
    <property type="protein sequence ID" value="AQUA007179-PA"/>
    <property type="gene ID" value="AQUA007179"/>
</dbReference>
<protein>
    <submittedName>
        <fullName evidence="2">Uncharacterized protein</fullName>
    </submittedName>
</protein>
<evidence type="ECO:0000313" key="2">
    <source>
        <dbReference type="EnsemblMetazoa" id="AQUA007179-PA"/>
    </source>
</evidence>
<sequence>MKRIIQIELISSGSSSSTSINVEQKSTSGSSGGSTTTTSAPPVPFRSFSTIPPPSAQHLIRLNTIEEARKREEAKQSACPCICS</sequence>
<reference evidence="2" key="1">
    <citation type="submission" date="2020-05" db="UniProtKB">
        <authorList>
            <consortium name="EnsemblMetazoa"/>
        </authorList>
    </citation>
    <scope>IDENTIFICATION</scope>
    <source>
        <strain evidence="2">SANGQUA</strain>
    </source>
</reference>
<dbReference type="Proteomes" id="UP000076407">
    <property type="component" value="Unassembled WGS sequence"/>
</dbReference>
<dbReference type="STRING" id="34691.A0A182XBI2"/>
<name>A0A182XBI2_ANOQN</name>
<feature type="compositionally biased region" description="Low complexity" evidence="1">
    <location>
        <begin position="12"/>
        <end position="39"/>
    </location>
</feature>